<feature type="domain" description="ABC transmembrane type-1" evidence="6">
    <location>
        <begin position="48"/>
        <end position="212"/>
    </location>
</feature>
<dbReference type="Gene3D" id="1.20.1560.10">
    <property type="entry name" value="ABC transporter type 1, transmembrane domain"/>
    <property type="match status" value="1"/>
</dbReference>
<comment type="subcellular location">
    <subcellularLocation>
        <location evidence="1">Membrane</location>
        <topology evidence="1">Multi-pass membrane protein</topology>
    </subcellularLocation>
</comment>
<evidence type="ECO:0000256" key="4">
    <source>
        <dbReference type="ARBA" id="ARBA00023136"/>
    </source>
</evidence>
<reference evidence="7" key="1">
    <citation type="submission" date="2023-07" db="EMBL/GenBank/DDBJ databases">
        <title>A chromosome-level genome assembly of Lolium multiflorum.</title>
        <authorList>
            <person name="Chen Y."/>
            <person name="Copetti D."/>
            <person name="Kolliker R."/>
            <person name="Studer B."/>
        </authorList>
    </citation>
    <scope>NUCLEOTIDE SEQUENCE</scope>
    <source>
        <strain evidence="7">02402/16</strain>
        <tissue evidence="7">Leaf</tissue>
    </source>
</reference>
<keyword evidence="8" id="KW-1185">Reference proteome</keyword>
<evidence type="ECO:0000313" key="8">
    <source>
        <dbReference type="Proteomes" id="UP001231189"/>
    </source>
</evidence>
<dbReference type="PANTHER" id="PTHR43394">
    <property type="entry name" value="ATP-DEPENDENT PERMEASE MDL1, MITOCHONDRIAL"/>
    <property type="match status" value="1"/>
</dbReference>
<gene>
    <name evidence="7" type="ORF">QYE76_010454</name>
</gene>
<dbReference type="PROSITE" id="PS50929">
    <property type="entry name" value="ABC_TM1F"/>
    <property type="match status" value="1"/>
</dbReference>
<dbReference type="PANTHER" id="PTHR43394:SF18">
    <property type="entry name" value="ABC TRANSPORTER B FAMILY MEMBER 11-LIKE"/>
    <property type="match status" value="1"/>
</dbReference>
<dbReference type="InterPro" id="IPR039421">
    <property type="entry name" value="Type_1_exporter"/>
</dbReference>
<organism evidence="7 8">
    <name type="scientific">Lolium multiflorum</name>
    <name type="common">Italian ryegrass</name>
    <name type="synonym">Lolium perenne subsp. multiflorum</name>
    <dbReference type="NCBI Taxonomy" id="4521"/>
    <lineage>
        <taxon>Eukaryota</taxon>
        <taxon>Viridiplantae</taxon>
        <taxon>Streptophyta</taxon>
        <taxon>Embryophyta</taxon>
        <taxon>Tracheophyta</taxon>
        <taxon>Spermatophyta</taxon>
        <taxon>Magnoliopsida</taxon>
        <taxon>Liliopsida</taxon>
        <taxon>Poales</taxon>
        <taxon>Poaceae</taxon>
        <taxon>BOP clade</taxon>
        <taxon>Pooideae</taxon>
        <taxon>Poodae</taxon>
        <taxon>Poeae</taxon>
        <taxon>Poeae Chloroplast Group 2 (Poeae type)</taxon>
        <taxon>Loliodinae</taxon>
        <taxon>Loliinae</taxon>
        <taxon>Lolium</taxon>
    </lineage>
</organism>
<keyword evidence="4 5" id="KW-0472">Membrane</keyword>
<protein>
    <recommendedName>
        <fullName evidence="6">ABC transmembrane type-1 domain-containing protein</fullName>
    </recommendedName>
</protein>
<dbReference type="InterPro" id="IPR011527">
    <property type="entry name" value="ABC1_TM_dom"/>
</dbReference>
<accession>A0AAD8TVL1</accession>
<evidence type="ECO:0000259" key="6">
    <source>
        <dbReference type="PROSITE" id="PS50929"/>
    </source>
</evidence>
<feature type="transmembrane region" description="Helical" evidence="5">
    <location>
        <begin position="44"/>
        <end position="68"/>
    </location>
</feature>
<dbReference type="GO" id="GO:0090374">
    <property type="term" value="P:oligopeptide export from mitochondrion"/>
    <property type="evidence" value="ECO:0007669"/>
    <property type="project" value="TreeGrafter"/>
</dbReference>
<dbReference type="GO" id="GO:0005524">
    <property type="term" value="F:ATP binding"/>
    <property type="evidence" value="ECO:0007669"/>
    <property type="project" value="InterPro"/>
</dbReference>
<feature type="transmembrane region" description="Helical" evidence="5">
    <location>
        <begin position="159"/>
        <end position="177"/>
    </location>
</feature>
<dbReference type="GO" id="GO:0005743">
    <property type="term" value="C:mitochondrial inner membrane"/>
    <property type="evidence" value="ECO:0007669"/>
    <property type="project" value="TreeGrafter"/>
</dbReference>
<feature type="transmembrane region" description="Helical" evidence="5">
    <location>
        <begin position="88"/>
        <end position="111"/>
    </location>
</feature>
<evidence type="ECO:0000313" key="7">
    <source>
        <dbReference type="EMBL" id="KAK1693757.1"/>
    </source>
</evidence>
<keyword evidence="3 5" id="KW-1133">Transmembrane helix</keyword>
<keyword evidence="2 5" id="KW-0812">Transmembrane</keyword>
<comment type="caution">
    <text evidence="7">The sequence shown here is derived from an EMBL/GenBank/DDBJ whole genome shotgun (WGS) entry which is preliminary data.</text>
</comment>
<sequence length="242" mass="26588">MNLVSTAGLIVPESTHTELQSSADGEEHRRVALSRLISLNKPEIPVILLGTVAAVISGALFPLLGLLISSSINSFHEQPHELRRDSRFWTLMYIAAGVASLISLPMEYYLFGLAGGKLVERIRSLSFERVVHQEISCGTIGARLSVDASNIRRLVGDSLALIIRSTVTVLAGFIIAMVSNWRLALIATVILPSGGLQGYLQIKFLEGFSSDAKVIYQLWQNHGHILLIERLVYYLYVSVFGL</sequence>
<proteinExistence type="predicted"/>
<dbReference type="SUPFAM" id="SSF90123">
    <property type="entry name" value="ABC transporter transmembrane region"/>
    <property type="match status" value="1"/>
</dbReference>
<evidence type="ECO:0000256" key="2">
    <source>
        <dbReference type="ARBA" id="ARBA00022692"/>
    </source>
</evidence>
<evidence type="ECO:0000256" key="3">
    <source>
        <dbReference type="ARBA" id="ARBA00022989"/>
    </source>
</evidence>
<evidence type="ECO:0000256" key="5">
    <source>
        <dbReference type="SAM" id="Phobius"/>
    </source>
</evidence>
<evidence type="ECO:0000256" key="1">
    <source>
        <dbReference type="ARBA" id="ARBA00004141"/>
    </source>
</evidence>
<dbReference type="AlphaFoldDB" id="A0AAD8TVL1"/>
<dbReference type="InterPro" id="IPR036640">
    <property type="entry name" value="ABC1_TM_sf"/>
</dbReference>
<dbReference type="EMBL" id="JAUUTY010000001">
    <property type="protein sequence ID" value="KAK1693757.1"/>
    <property type="molecule type" value="Genomic_DNA"/>
</dbReference>
<name>A0AAD8TVL1_LOLMU</name>
<dbReference type="Proteomes" id="UP001231189">
    <property type="component" value="Unassembled WGS sequence"/>
</dbReference>
<dbReference type="GO" id="GO:0015421">
    <property type="term" value="F:ABC-type oligopeptide transporter activity"/>
    <property type="evidence" value="ECO:0007669"/>
    <property type="project" value="TreeGrafter"/>
</dbReference>
<dbReference type="Pfam" id="PF00664">
    <property type="entry name" value="ABC_membrane"/>
    <property type="match status" value="1"/>
</dbReference>